<dbReference type="OrthoDB" id="982772at2759"/>
<dbReference type="SUPFAM" id="SSF48403">
    <property type="entry name" value="Ankyrin repeat"/>
    <property type="match status" value="1"/>
</dbReference>
<dbReference type="InterPro" id="IPR036770">
    <property type="entry name" value="Ankyrin_rpt-contain_sf"/>
</dbReference>
<evidence type="ECO:0008006" key="3">
    <source>
        <dbReference type="Google" id="ProtNLM"/>
    </source>
</evidence>
<dbReference type="PANTHER" id="PTHR24128">
    <property type="entry name" value="HOMEOBOX PROTEIN WARIAI"/>
    <property type="match status" value="1"/>
</dbReference>
<gene>
    <name evidence="1" type="ORF">CXB51_025080</name>
</gene>
<dbReference type="Gene3D" id="1.25.40.20">
    <property type="entry name" value="Ankyrin repeat-containing domain"/>
    <property type="match status" value="1"/>
</dbReference>
<dbReference type="Pfam" id="PF00023">
    <property type="entry name" value="Ank"/>
    <property type="match status" value="1"/>
</dbReference>
<comment type="caution">
    <text evidence="1">The sequence shown here is derived from an EMBL/GenBank/DDBJ whole genome shotgun (WGS) entry which is preliminary data.</text>
</comment>
<accession>A0A8J6CS34</accession>
<dbReference type="Proteomes" id="UP000701853">
    <property type="component" value="Chromosome 10"/>
</dbReference>
<proteinExistence type="predicted"/>
<reference evidence="1 2" key="1">
    <citation type="journal article" date="2021" name="bioRxiv">
        <title>The Gossypium anomalum genome as a resource for cotton improvement and evolutionary analysis of hybrid incompatibility.</title>
        <authorList>
            <person name="Grover C.E."/>
            <person name="Yuan D."/>
            <person name="Arick M.A."/>
            <person name="Miller E.R."/>
            <person name="Hu G."/>
            <person name="Peterson D.G."/>
            <person name="Wendel J.F."/>
            <person name="Udall J.A."/>
        </authorList>
    </citation>
    <scope>NUCLEOTIDE SEQUENCE [LARGE SCALE GENOMIC DNA]</scope>
    <source>
        <strain evidence="1">JFW-Udall</strain>
        <tissue evidence="1">Leaf</tissue>
    </source>
</reference>
<keyword evidence="2" id="KW-1185">Reference proteome</keyword>
<evidence type="ECO:0000313" key="1">
    <source>
        <dbReference type="EMBL" id="KAG8480410.1"/>
    </source>
</evidence>
<dbReference type="AlphaFoldDB" id="A0A8J6CS34"/>
<protein>
    <recommendedName>
        <fullName evidence="3">PGG domain-containing protein</fullName>
    </recommendedName>
</protein>
<organism evidence="1 2">
    <name type="scientific">Gossypium anomalum</name>
    <dbReference type="NCBI Taxonomy" id="47600"/>
    <lineage>
        <taxon>Eukaryota</taxon>
        <taxon>Viridiplantae</taxon>
        <taxon>Streptophyta</taxon>
        <taxon>Embryophyta</taxon>
        <taxon>Tracheophyta</taxon>
        <taxon>Spermatophyta</taxon>
        <taxon>Magnoliopsida</taxon>
        <taxon>eudicotyledons</taxon>
        <taxon>Gunneridae</taxon>
        <taxon>Pentapetalae</taxon>
        <taxon>rosids</taxon>
        <taxon>malvids</taxon>
        <taxon>Malvales</taxon>
        <taxon>Malvaceae</taxon>
        <taxon>Malvoideae</taxon>
        <taxon>Gossypium</taxon>
    </lineage>
</organism>
<dbReference type="InterPro" id="IPR002110">
    <property type="entry name" value="Ankyrin_rpt"/>
</dbReference>
<sequence length="163" mass="18227">MACPDCIRDVTTENRSALHIAAETKRLDVLQILIRMLKKKDYYQEEILKLLLSSKADNHATNQSDLTALDVTEQHNYRESISILRGNVIPGVSNIKSKWKKQIVKHVGKASSIVFEDLDNITSDKRNALLVVLGLLLTGTYQATLSPPGGVWQGDSKSWPKRS</sequence>
<dbReference type="PANTHER" id="PTHR24128:SF46">
    <property type="entry name" value="ALPHA-LATROTOXIN-LHE1A-LIKE ISOFORM X1"/>
    <property type="match status" value="1"/>
</dbReference>
<dbReference type="EMBL" id="JAHUZN010000010">
    <property type="protein sequence ID" value="KAG8480410.1"/>
    <property type="molecule type" value="Genomic_DNA"/>
</dbReference>
<name>A0A8J6CS34_9ROSI</name>
<evidence type="ECO:0000313" key="2">
    <source>
        <dbReference type="Proteomes" id="UP000701853"/>
    </source>
</evidence>